<reference evidence="2" key="2">
    <citation type="submission" date="2025-08" db="UniProtKB">
        <authorList>
            <consortium name="Ensembl"/>
        </authorList>
    </citation>
    <scope>IDENTIFICATION</scope>
    <source>
        <strain evidence="2">Thorbecke</strain>
    </source>
</reference>
<dbReference type="Bgee" id="ENSOCUG00000008627">
    <property type="expression patterns" value="Expressed in embryo and 17 other cell types or tissues"/>
</dbReference>
<organism evidence="2 3">
    <name type="scientific">Oryctolagus cuniculus</name>
    <name type="common">Rabbit</name>
    <dbReference type="NCBI Taxonomy" id="9986"/>
    <lineage>
        <taxon>Eukaryota</taxon>
        <taxon>Metazoa</taxon>
        <taxon>Chordata</taxon>
        <taxon>Craniata</taxon>
        <taxon>Vertebrata</taxon>
        <taxon>Euteleostomi</taxon>
        <taxon>Mammalia</taxon>
        <taxon>Eutheria</taxon>
        <taxon>Euarchontoglires</taxon>
        <taxon>Glires</taxon>
        <taxon>Lagomorpha</taxon>
        <taxon>Leporidae</taxon>
        <taxon>Oryctolagus</taxon>
    </lineage>
</organism>
<dbReference type="Ensembl" id="ENSOCUT00000055372.1">
    <property type="protein sequence ID" value="ENSOCUP00000030313.1"/>
    <property type="gene ID" value="ENSOCUG00000008627.4"/>
</dbReference>
<evidence type="ECO:0000313" key="3">
    <source>
        <dbReference type="Proteomes" id="UP000001811"/>
    </source>
</evidence>
<sequence length="88" mass="10117">MEAPEYLDLDEIDFSDDISYSVTSLKTIPELCRRCDSQNEDRSATPRRRQPGQDSRREREQPAAHRRLAGPRRVPAAPHLPHGGRRPQ</sequence>
<feature type="region of interest" description="Disordered" evidence="1">
    <location>
        <begin position="36"/>
        <end position="88"/>
    </location>
</feature>
<gene>
    <name evidence="2" type="primary">SNCAIP</name>
</gene>
<dbReference type="GeneTree" id="ENSGT00390000001485"/>
<evidence type="ECO:0000313" key="2">
    <source>
        <dbReference type="Ensembl" id="ENSOCUP00000030313.1"/>
    </source>
</evidence>
<dbReference type="Proteomes" id="UP000001811">
    <property type="component" value="Chromosome 3"/>
</dbReference>
<dbReference type="EMBL" id="AAGW02028141">
    <property type="status" value="NOT_ANNOTATED_CDS"/>
    <property type="molecule type" value="Genomic_DNA"/>
</dbReference>
<reference evidence="2" key="3">
    <citation type="submission" date="2025-09" db="UniProtKB">
        <authorList>
            <consortium name="Ensembl"/>
        </authorList>
    </citation>
    <scope>IDENTIFICATION</scope>
    <source>
        <strain evidence="2">Thorbecke</strain>
    </source>
</reference>
<dbReference type="AlphaFoldDB" id="A0A5F9C8W8"/>
<accession>A0A5F9C8W8</accession>
<reference evidence="2 3" key="1">
    <citation type="journal article" date="2011" name="Nature">
        <title>A high-resolution map of human evolutionary constraint using 29 mammals.</title>
        <authorList>
            <person name="Lindblad-Toh K."/>
            <person name="Garber M."/>
            <person name="Zuk O."/>
            <person name="Lin M.F."/>
            <person name="Parker B.J."/>
            <person name="Washietl S."/>
            <person name="Kheradpour P."/>
            <person name="Ernst J."/>
            <person name="Jordan G."/>
            <person name="Mauceli E."/>
            <person name="Ward L.D."/>
            <person name="Lowe C.B."/>
            <person name="Holloway A.K."/>
            <person name="Clamp M."/>
            <person name="Gnerre S."/>
            <person name="Alfoldi J."/>
            <person name="Beal K."/>
            <person name="Chang J."/>
            <person name="Clawson H."/>
            <person name="Cuff J."/>
            <person name="Di Palma F."/>
            <person name="Fitzgerald S."/>
            <person name="Flicek P."/>
            <person name="Guttman M."/>
            <person name="Hubisz M.J."/>
            <person name="Jaffe D.B."/>
            <person name="Jungreis I."/>
            <person name="Kent W.J."/>
            <person name="Kostka D."/>
            <person name="Lara M."/>
            <person name="Martins A.L."/>
            <person name="Massingham T."/>
            <person name="Moltke I."/>
            <person name="Raney B.J."/>
            <person name="Rasmussen M.D."/>
            <person name="Robinson J."/>
            <person name="Stark A."/>
            <person name="Vilella A.J."/>
            <person name="Wen J."/>
            <person name="Xie X."/>
            <person name="Zody M.C."/>
            <person name="Baldwin J."/>
            <person name="Bloom T."/>
            <person name="Chin C.W."/>
            <person name="Heiman D."/>
            <person name="Nicol R."/>
            <person name="Nusbaum C."/>
            <person name="Young S."/>
            <person name="Wilkinson J."/>
            <person name="Worley K.C."/>
            <person name="Kovar C.L."/>
            <person name="Muzny D.M."/>
            <person name="Gibbs R.A."/>
            <person name="Cree A."/>
            <person name="Dihn H.H."/>
            <person name="Fowler G."/>
            <person name="Jhangiani S."/>
            <person name="Joshi V."/>
            <person name="Lee S."/>
            <person name="Lewis L.R."/>
            <person name="Nazareth L.V."/>
            <person name="Okwuonu G."/>
            <person name="Santibanez J."/>
            <person name="Warren W.C."/>
            <person name="Mardis E.R."/>
            <person name="Weinstock G.M."/>
            <person name="Wilson R.K."/>
            <person name="Delehaunty K."/>
            <person name="Dooling D."/>
            <person name="Fronik C."/>
            <person name="Fulton L."/>
            <person name="Fulton B."/>
            <person name="Graves T."/>
            <person name="Minx P."/>
            <person name="Sodergren E."/>
            <person name="Birney E."/>
            <person name="Margulies E.H."/>
            <person name="Herrero J."/>
            <person name="Green E.D."/>
            <person name="Haussler D."/>
            <person name="Siepel A."/>
            <person name="Goldman N."/>
            <person name="Pollard K.S."/>
            <person name="Pedersen J.S."/>
            <person name="Lander E.S."/>
            <person name="Kellis M."/>
        </authorList>
    </citation>
    <scope>NUCLEOTIDE SEQUENCE [LARGE SCALE GENOMIC DNA]</scope>
    <source>
        <strain evidence="2 3">Thorbecke inbred</strain>
    </source>
</reference>
<dbReference type="EMBL" id="AAGW02028140">
    <property type="status" value="NOT_ANNOTATED_CDS"/>
    <property type="molecule type" value="Genomic_DNA"/>
</dbReference>
<evidence type="ECO:0000256" key="1">
    <source>
        <dbReference type="SAM" id="MobiDB-lite"/>
    </source>
</evidence>
<protein>
    <submittedName>
        <fullName evidence="2">Synuclein alpha interacting protein</fullName>
    </submittedName>
</protein>
<dbReference type="InterPro" id="IPR040133">
    <property type="entry name" value="SNCAIP"/>
</dbReference>
<name>A0A5F9C8W8_RABIT</name>
<proteinExistence type="predicted"/>
<dbReference type="GO" id="GO:0031625">
    <property type="term" value="F:ubiquitin protein ligase binding"/>
    <property type="evidence" value="ECO:0007669"/>
    <property type="project" value="TreeGrafter"/>
</dbReference>
<dbReference type="PANTHER" id="PTHR22882">
    <property type="entry name" value="SYNPHILIN-1"/>
    <property type="match status" value="1"/>
</dbReference>
<dbReference type="EMBL" id="AAGW02028142">
    <property type="status" value="NOT_ANNOTATED_CDS"/>
    <property type="molecule type" value="Genomic_DNA"/>
</dbReference>
<dbReference type="PANTHER" id="PTHR22882:SF3">
    <property type="entry name" value="SYNPHILIN-1"/>
    <property type="match status" value="1"/>
</dbReference>
<keyword evidence="3" id="KW-1185">Reference proteome</keyword>
<feature type="compositionally biased region" description="Basic and acidic residues" evidence="1">
    <location>
        <begin position="54"/>
        <end position="63"/>
    </location>
</feature>